<evidence type="ECO:0000313" key="3">
    <source>
        <dbReference type="Proteomes" id="UP000636458"/>
    </source>
</evidence>
<keyword evidence="1" id="KW-0472">Membrane</keyword>
<dbReference type="EMBL" id="JAEPES010000004">
    <property type="protein sequence ID" value="MBK4348411.1"/>
    <property type="molecule type" value="Genomic_DNA"/>
</dbReference>
<dbReference type="InterPro" id="IPR046124">
    <property type="entry name" value="DUF6121"/>
</dbReference>
<evidence type="ECO:0000313" key="2">
    <source>
        <dbReference type="EMBL" id="MBK4348411.1"/>
    </source>
</evidence>
<keyword evidence="1" id="KW-0812">Transmembrane</keyword>
<dbReference type="RefSeq" id="WP_200556619.1">
    <property type="nucleotide sequence ID" value="NZ_JAEPES010000004.1"/>
</dbReference>
<comment type="caution">
    <text evidence="2">The sequence shown here is derived from an EMBL/GenBank/DDBJ whole genome shotgun (WGS) entry which is preliminary data.</text>
</comment>
<protein>
    <submittedName>
        <fullName evidence="2">Uncharacterized protein</fullName>
    </submittedName>
</protein>
<evidence type="ECO:0000256" key="1">
    <source>
        <dbReference type="SAM" id="Phobius"/>
    </source>
</evidence>
<sequence length="172" mass="18330">MTQQRDSSQRRYEAAVAVFAVVLFIALCIATSGVINLFAGKDVLAERDASILVIPAMFIVAAAALYLGLFSAAGQTGGALVLFALGIGVACYLFFLVSGAVLYSVGSGQPLRGILFLGANALRPFSIALPIIAAVVAVAYLLLVSARTRRLDGRPPRWPWEQQDDDDRRSLD</sequence>
<feature type="transmembrane region" description="Helical" evidence="1">
    <location>
        <begin position="12"/>
        <end position="39"/>
    </location>
</feature>
<gene>
    <name evidence="2" type="ORF">IV501_12260</name>
</gene>
<accession>A0A934SKQ6</accession>
<feature type="transmembrane region" description="Helical" evidence="1">
    <location>
        <begin position="80"/>
        <end position="105"/>
    </location>
</feature>
<dbReference type="Proteomes" id="UP000636458">
    <property type="component" value="Unassembled WGS sequence"/>
</dbReference>
<name>A0A934SKQ6_9MICO</name>
<organism evidence="2 3">
    <name type="scientific">Lacisediminihabitans changchengi</name>
    <dbReference type="NCBI Taxonomy" id="2787634"/>
    <lineage>
        <taxon>Bacteria</taxon>
        <taxon>Bacillati</taxon>
        <taxon>Actinomycetota</taxon>
        <taxon>Actinomycetes</taxon>
        <taxon>Micrococcales</taxon>
        <taxon>Microbacteriaceae</taxon>
        <taxon>Lacisediminihabitans</taxon>
    </lineage>
</organism>
<keyword evidence="3" id="KW-1185">Reference proteome</keyword>
<dbReference type="AlphaFoldDB" id="A0A934SKQ6"/>
<feature type="transmembrane region" description="Helical" evidence="1">
    <location>
        <begin position="51"/>
        <end position="73"/>
    </location>
</feature>
<keyword evidence="1" id="KW-1133">Transmembrane helix</keyword>
<feature type="transmembrane region" description="Helical" evidence="1">
    <location>
        <begin position="125"/>
        <end position="144"/>
    </location>
</feature>
<dbReference type="Pfam" id="PF19616">
    <property type="entry name" value="DUF6121"/>
    <property type="match status" value="1"/>
</dbReference>
<proteinExistence type="predicted"/>
<reference evidence="2" key="1">
    <citation type="submission" date="2021-01" db="EMBL/GenBank/DDBJ databases">
        <title>Lacisediminihabitans sp. nov. strain G11-30, isolated from Antarctic Soil.</title>
        <authorList>
            <person name="Li J."/>
        </authorList>
    </citation>
    <scope>NUCLEOTIDE SEQUENCE</scope>
    <source>
        <strain evidence="2">G11-30</strain>
    </source>
</reference>